<dbReference type="Proteomes" id="UP000238523">
    <property type="component" value="Chromosome"/>
</dbReference>
<protein>
    <submittedName>
        <fullName evidence="2">Uncharacterized protein</fullName>
    </submittedName>
</protein>
<accession>A0A2K9Z2T6</accession>
<dbReference type="EMBL" id="CP025012">
    <property type="protein sequence ID" value="AUW42547.1"/>
    <property type="molecule type" value="Genomic_DNA"/>
</dbReference>
<evidence type="ECO:0000313" key="3">
    <source>
        <dbReference type="Proteomes" id="UP000238523"/>
    </source>
</evidence>
<proteinExistence type="predicted"/>
<feature type="compositionally biased region" description="Basic and acidic residues" evidence="1">
    <location>
        <begin position="58"/>
        <end position="70"/>
    </location>
</feature>
<sequence>MSMEFVQLLGRLLGSLPFRRRMVERVSTHRWGGVNKREDGKFVGTARPRGTPTARKPSVSEENRIAERMD</sequence>
<evidence type="ECO:0000313" key="2">
    <source>
        <dbReference type="EMBL" id="AUW42547.1"/>
    </source>
</evidence>
<organism evidence="2 3">
    <name type="scientific">Rhizobium leguminosarum</name>
    <dbReference type="NCBI Taxonomy" id="384"/>
    <lineage>
        <taxon>Bacteria</taxon>
        <taxon>Pseudomonadati</taxon>
        <taxon>Pseudomonadota</taxon>
        <taxon>Alphaproteobacteria</taxon>
        <taxon>Hyphomicrobiales</taxon>
        <taxon>Rhizobiaceae</taxon>
        <taxon>Rhizobium/Agrobacterium group</taxon>
        <taxon>Rhizobium</taxon>
    </lineage>
</organism>
<evidence type="ECO:0000256" key="1">
    <source>
        <dbReference type="SAM" id="MobiDB-lite"/>
    </source>
</evidence>
<name>A0A2K9Z2T6_RHILE</name>
<dbReference type="AlphaFoldDB" id="A0A2K9Z2T6"/>
<feature type="region of interest" description="Disordered" evidence="1">
    <location>
        <begin position="37"/>
        <end position="70"/>
    </location>
</feature>
<reference evidence="2 3" key="1">
    <citation type="submission" date="2017-11" db="EMBL/GenBank/DDBJ databases">
        <title>Complete genome of Rhizobium leguminosarum Norway, an ineffective micro-symbiont.</title>
        <authorList>
            <person name="Hoffrichter A."/>
            <person name="Liang J."/>
            <person name="Brachmann A."/>
            <person name="Marin M."/>
        </authorList>
    </citation>
    <scope>NUCLEOTIDE SEQUENCE [LARGE SCALE GENOMIC DNA]</scope>
    <source>
        <strain evidence="2 3">Norway</strain>
    </source>
</reference>
<gene>
    <name evidence="2" type="ORF">CUJ84_Chr002183</name>
</gene>